<gene>
    <name evidence="1" type="ORF">HMPREF0322_05454</name>
</gene>
<evidence type="ECO:0000313" key="1">
    <source>
        <dbReference type="EMBL" id="EHL03886.1"/>
    </source>
</evidence>
<dbReference type="HOGENOM" id="CLU_2568258_0_0_9"/>
<reference evidence="1 2" key="1">
    <citation type="submission" date="2011-08" db="EMBL/GenBank/DDBJ databases">
        <authorList>
            <person name="Weinstock G."/>
            <person name="Sodergren E."/>
            <person name="Clifton S."/>
            <person name="Fulton L."/>
            <person name="Fulton B."/>
            <person name="Courtney L."/>
            <person name="Fronick C."/>
            <person name="Harrison M."/>
            <person name="Strong C."/>
            <person name="Farmer C."/>
            <person name="Delahaunty K."/>
            <person name="Markovic C."/>
            <person name="Hall O."/>
            <person name="Minx P."/>
            <person name="Tomlinson C."/>
            <person name="Mitreva M."/>
            <person name="Hou S."/>
            <person name="Chen J."/>
            <person name="Wollam A."/>
            <person name="Pepin K.H."/>
            <person name="Johnson M."/>
            <person name="Bhonagiri V."/>
            <person name="Zhang X."/>
            <person name="Suruliraj S."/>
            <person name="Warren W."/>
            <person name="Chinwalla A."/>
            <person name="Mardis E.R."/>
            <person name="Wilson R.K."/>
        </authorList>
    </citation>
    <scope>NUCLEOTIDE SEQUENCE [LARGE SCALE GENOMIC DNA]</scope>
    <source>
        <strain evidence="1 2">DP7</strain>
    </source>
</reference>
<protein>
    <submittedName>
        <fullName evidence="1">Uncharacterized protein</fullName>
    </submittedName>
</protein>
<evidence type="ECO:0000313" key="2">
    <source>
        <dbReference type="Proteomes" id="UP000004416"/>
    </source>
</evidence>
<proteinExistence type="predicted"/>
<accession>G9XWT7</accession>
<sequence>MAGSMTQRLKSEAVFRNMVDRLCTVKISGYWNAKKAADIVSGFGGDEAGFYLRFFTYEELKPVYGCDYLYNKKMPLSSTDH</sequence>
<comment type="caution">
    <text evidence="1">The sequence shown here is derived from an EMBL/GenBank/DDBJ whole genome shotgun (WGS) entry which is preliminary data.</text>
</comment>
<dbReference type="Proteomes" id="UP000004416">
    <property type="component" value="Unassembled WGS sequence"/>
</dbReference>
<dbReference type="EMBL" id="AFZX01000151">
    <property type="protein sequence ID" value="EHL03886.1"/>
    <property type="molecule type" value="Genomic_DNA"/>
</dbReference>
<dbReference type="PATRIC" id="fig|537010.4.peg.5081"/>
<organism evidence="1 2">
    <name type="scientific">Desulfitobacterium hafniense DP7</name>
    <dbReference type="NCBI Taxonomy" id="537010"/>
    <lineage>
        <taxon>Bacteria</taxon>
        <taxon>Bacillati</taxon>
        <taxon>Bacillota</taxon>
        <taxon>Clostridia</taxon>
        <taxon>Eubacteriales</taxon>
        <taxon>Desulfitobacteriaceae</taxon>
        <taxon>Desulfitobacterium</taxon>
    </lineage>
</organism>
<dbReference type="AlphaFoldDB" id="G9XWT7"/>
<name>G9XWT7_DESHA</name>
<dbReference type="RefSeq" id="WP_005817576.1">
    <property type="nucleotide sequence ID" value="NZ_JH414494.1"/>
</dbReference>